<gene>
    <name evidence="1" type="ORF">RPERSI_LOCUS36586</name>
</gene>
<feature type="non-terminal residue" evidence="1">
    <location>
        <position position="65"/>
    </location>
</feature>
<protein>
    <submittedName>
        <fullName evidence="1">2580_t:CDS:1</fullName>
    </submittedName>
</protein>
<organism evidence="1 2">
    <name type="scientific">Racocetra persica</name>
    <dbReference type="NCBI Taxonomy" id="160502"/>
    <lineage>
        <taxon>Eukaryota</taxon>
        <taxon>Fungi</taxon>
        <taxon>Fungi incertae sedis</taxon>
        <taxon>Mucoromycota</taxon>
        <taxon>Glomeromycotina</taxon>
        <taxon>Glomeromycetes</taxon>
        <taxon>Diversisporales</taxon>
        <taxon>Gigasporaceae</taxon>
        <taxon>Racocetra</taxon>
    </lineage>
</organism>
<accession>A0ACA9SZQ4</accession>
<proteinExistence type="predicted"/>
<reference evidence="1" key="1">
    <citation type="submission" date="2021-06" db="EMBL/GenBank/DDBJ databases">
        <authorList>
            <person name="Kallberg Y."/>
            <person name="Tangrot J."/>
            <person name="Rosling A."/>
        </authorList>
    </citation>
    <scope>NUCLEOTIDE SEQUENCE</scope>
    <source>
        <strain evidence="1">MA461A</strain>
    </source>
</reference>
<evidence type="ECO:0000313" key="2">
    <source>
        <dbReference type="Proteomes" id="UP000789920"/>
    </source>
</evidence>
<dbReference type="EMBL" id="CAJVQC010176514">
    <property type="protein sequence ID" value="CAG8851485.1"/>
    <property type="molecule type" value="Genomic_DNA"/>
</dbReference>
<dbReference type="Proteomes" id="UP000789920">
    <property type="component" value="Unassembled WGS sequence"/>
</dbReference>
<sequence length="65" mass="7301">IAPEYLLVQSDSLILSLLPKLLKQEQDPAILDSIHGIWHLLYSIHPHKAALLFINAIRSEEDMGA</sequence>
<feature type="non-terminal residue" evidence="1">
    <location>
        <position position="1"/>
    </location>
</feature>
<keyword evidence="2" id="KW-1185">Reference proteome</keyword>
<evidence type="ECO:0000313" key="1">
    <source>
        <dbReference type="EMBL" id="CAG8851485.1"/>
    </source>
</evidence>
<comment type="caution">
    <text evidence="1">The sequence shown here is derived from an EMBL/GenBank/DDBJ whole genome shotgun (WGS) entry which is preliminary data.</text>
</comment>
<name>A0ACA9SZQ4_9GLOM</name>